<keyword evidence="2" id="KW-1185">Reference proteome</keyword>
<reference evidence="1 2" key="1">
    <citation type="journal article" date="2011" name="J. Bacteriol.">
        <title>Genome sequence of the plant-pathogenic bacterium Dickeya dadantii 3937.</title>
        <authorList>
            <person name="Glasner J.D."/>
            <person name="Yang C.H."/>
            <person name="Reverchon S."/>
            <person name="Hugouvieux-Cotte-Pattat N."/>
            <person name="Condemine G."/>
            <person name="Bohin J.P."/>
            <person name="Van Gijsegem F."/>
            <person name="Yang S."/>
            <person name="Franza T."/>
            <person name="Expert D."/>
            <person name="Plunkett G. III"/>
            <person name="San Francisco M.J."/>
            <person name="Charkowski A.O."/>
            <person name="Py B."/>
            <person name="Bell K."/>
            <person name="Rauscher L."/>
            <person name="Rodriguez-Palenzuela P."/>
            <person name="Toussaint A."/>
            <person name="Holeva M.C."/>
            <person name="He S.Y."/>
            <person name="Douet V."/>
            <person name="Boccara M."/>
            <person name="Blanco C."/>
            <person name="Toth I."/>
            <person name="Anderson B.D."/>
            <person name="Biehl B.S."/>
            <person name="Mau B."/>
            <person name="Flynn S.M."/>
            <person name="Barras F."/>
            <person name="Lindeberg M."/>
            <person name="Birch P.R."/>
            <person name="Tsuyumu S."/>
            <person name="Shi X."/>
            <person name="Hibbing M."/>
            <person name="Yap M.N."/>
            <person name="Carpentier M."/>
            <person name="Dassa E."/>
            <person name="Umehara M."/>
            <person name="Kim J.F."/>
            <person name="Rusch M."/>
            <person name="Soni P."/>
            <person name="Mayhew G.F."/>
            <person name="Fouts D.E."/>
            <person name="Gill S.R."/>
            <person name="Blattner F.R."/>
            <person name="Keen N.T."/>
            <person name="Perna N.T."/>
        </authorList>
    </citation>
    <scope>NUCLEOTIDE SEQUENCE [LARGE SCALE GENOMIC DNA]</scope>
    <source>
        <strain evidence="1 2">3937</strain>
    </source>
</reference>
<dbReference type="STRING" id="198628.Dda3937_03395"/>
<dbReference type="AlphaFoldDB" id="E0SBU0"/>
<organism evidence="1 2">
    <name type="scientific">Dickeya dadantii (strain 3937)</name>
    <name type="common">Erwinia chrysanthemi (strain 3937)</name>
    <dbReference type="NCBI Taxonomy" id="198628"/>
    <lineage>
        <taxon>Bacteria</taxon>
        <taxon>Pseudomonadati</taxon>
        <taxon>Pseudomonadota</taxon>
        <taxon>Gammaproteobacteria</taxon>
        <taxon>Enterobacterales</taxon>
        <taxon>Pectobacteriaceae</taxon>
        <taxon>Dickeya</taxon>
    </lineage>
</organism>
<dbReference type="Proteomes" id="UP000006859">
    <property type="component" value="Chromosome"/>
</dbReference>
<sequence length="90" mass="11171">MIFRHDFTHNEKLRLFTIYLHDKNEQNKPFNLCFDELNKIKIQMKQTEKQRNTHIREETLFINKRTLLIHNAHEYNYVLIIPDKCQKEEK</sequence>
<dbReference type="KEGG" id="ddd:Dda3937_03395"/>
<evidence type="ECO:0000313" key="2">
    <source>
        <dbReference type="Proteomes" id="UP000006859"/>
    </source>
</evidence>
<protein>
    <submittedName>
        <fullName evidence="1">Uncharacterized protein</fullName>
    </submittedName>
</protein>
<accession>E0SBU0</accession>
<gene>
    <name evidence="1" type="ordered locus">Dda3937_03395</name>
</gene>
<dbReference type="EMBL" id="CP002038">
    <property type="protein sequence ID" value="ADM97238.1"/>
    <property type="molecule type" value="Genomic_DNA"/>
</dbReference>
<evidence type="ECO:0000313" key="1">
    <source>
        <dbReference type="EMBL" id="ADM97238.1"/>
    </source>
</evidence>
<dbReference type="HOGENOM" id="CLU_2436065_0_0_6"/>
<proteinExistence type="predicted"/>
<name>E0SBU0_DICD3</name>